<keyword evidence="8" id="KW-1185">Reference proteome</keyword>
<dbReference type="NCBIfam" id="NF001911">
    <property type="entry name" value="PRK00685.1"/>
    <property type="match status" value="1"/>
</dbReference>
<keyword evidence="1 5" id="KW-0378">Hydrolase</keyword>
<dbReference type="HAMAP" id="MF_00457">
    <property type="entry name" value="UPF0173"/>
    <property type="match status" value="1"/>
</dbReference>
<dbReference type="STRING" id="1174501.SAMN05216192_12553"/>
<evidence type="ECO:0000256" key="3">
    <source>
        <dbReference type="ARBA" id="ARBA00034301"/>
    </source>
</evidence>
<sequence length="230" mass="24499">MKIIFHGHSCVQLEVGGKSLIIDPFISGNPAAVTKPEDIKTDAVLLTHAHADHILDAAPIAIANNAPVVATVELATYIGWKGVKQTIGMNIGGTVDLGFAKATMIHAFHTSGITLDDEQRIVYGGMPAGFIIEAEGKTVLHAGDTGLFSDMKMFGELYNIDLAILPMGGHFTMGPEHALIAAKWLNAKQVLPVHYNTFPPIRQDVASFVDSLNKAGITGTALEYGESLEL</sequence>
<dbReference type="SUPFAM" id="SSF56281">
    <property type="entry name" value="Metallo-hydrolase/oxidoreductase"/>
    <property type="match status" value="1"/>
</dbReference>
<name>A0A1G8X0K9_9BACL</name>
<dbReference type="InterPro" id="IPR022877">
    <property type="entry name" value="UPF0173"/>
</dbReference>
<comment type="catalytic activity">
    <reaction evidence="2">
        <text>3',5'-cyclic CMP + H2O = CMP + H(+)</text>
        <dbReference type="Rhea" id="RHEA:72675"/>
        <dbReference type="ChEBI" id="CHEBI:15377"/>
        <dbReference type="ChEBI" id="CHEBI:15378"/>
        <dbReference type="ChEBI" id="CHEBI:58003"/>
        <dbReference type="ChEBI" id="CHEBI:60377"/>
    </reaction>
    <physiologicalReaction direction="left-to-right" evidence="2">
        <dbReference type="Rhea" id="RHEA:72676"/>
    </physiologicalReaction>
</comment>
<proteinExistence type="inferred from homology"/>
<dbReference type="InterPro" id="IPR050114">
    <property type="entry name" value="UPF0173_UPF0282_UlaG_hydrolase"/>
</dbReference>
<dbReference type="PANTHER" id="PTHR43546">
    <property type="entry name" value="UPF0173 METAL-DEPENDENT HYDROLASE MJ1163-RELATED"/>
    <property type="match status" value="1"/>
</dbReference>
<feature type="domain" description="Metallo-beta-lactamase" evidence="6">
    <location>
        <begin position="7"/>
        <end position="194"/>
    </location>
</feature>
<evidence type="ECO:0000256" key="4">
    <source>
        <dbReference type="ARBA" id="ARBA00048505"/>
    </source>
</evidence>
<dbReference type="InterPro" id="IPR001279">
    <property type="entry name" value="Metallo-B-lactamas"/>
</dbReference>
<dbReference type="SMART" id="SM00849">
    <property type="entry name" value="Lactamase_B"/>
    <property type="match status" value="1"/>
</dbReference>
<dbReference type="InterPro" id="IPR036866">
    <property type="entry name" value="RibonucZ/Hydroxyglut_hydro"/>
</dbReference>
<gene>
    <name evidence="7" type="ORF">SAMN05216192_12553</name>
</gene>
<protein>
    <recommendedName>
        <fullName evidence="5">UPF0173 metal-dependent hydrolase SAMN05216192_12553</fullName>
    </recommendedName>
</protein>
<dbReference type="RefSeq" id="WP_090716475.1">
    <property type="nucleotide sequence ID" value="NZ_CBCSKY010000028.1"/>
</dbReference>
<evidence type="ECO:0000313" key="8">
    <source>
        <dbReference type="Proteomes" id="UP000199050"/>
    </source>
</evidence>
<evidence type="ECO:0000259" key="6">
    <source>
        <dbReference type="SMART" id="SM00849"/>
    </source>
</evidence>
<accession>A0A1G8X0K9</accession>
<dbReference type="Pfam" id="PF12706">
    <property type="entry name" value="Lactamase_B_2"/>
    <property type="match status" value="1"/>
</dbReference>
<reference evidence="8" key="1">
    <citation type="submission" date="2016-10" db="EMBL/GenBank/DDBJ databases">
        <authorList>
            <person name="Varghese N."/>
            <person name="Submissions S."/>
        </authorList>
    </citation>
    <scope>NUCLEOTIDE SEQUENCE [LARGE SCALE GENOMIC DNA]</scope>
    <source>
        <strain evidence="8">CGMCC 1.11012</strain>
    </source>
</reference>
<dbReference type="Gene3D" id="3.60.15.10">
    <property type="entry name" value="Ribonuclease Z/Hydroxyacylglutathione hydrolase-like"/>
    <property type="match status" value="1"/>
</dbReference>
<evidence type="ECO:0000256" key="2">
    <source>
        <dbReference type="ARBA" id="ARBA00034221"/>
    </source>
</evidence>
<dbReference type="AlphaFoldDB" id="A0A1G8X0K9"/>
<dbReference type="EMBL" id="FNDX01000025">
    <property type="protein sequence ID" value="SDJ84063.1"/>
    <property type="molecule type" value="Genomic_DNA"/>
</dbReference>
<dbReference type="GO" id="GO:0016787">
    <property type="term" value="F:hydrolase activity"/>
    <property type="evidence" value="ECO:0007669"/>
    <property type="project" value="UniProtKB-UniRule"/>
</dbReference>
<dbReference type="PANTHER" id="PTHR43546:SF3">
    <property type="entry name" value="UPF0173 METAL-DEPENDENT HYDROLASE MJ1163"/>
    <property type="match status" value="1"/>
</dbReference>
<dbReference type="Proteomes" id="UP000199050">
    <property type="component" value="Unassembled WGS sequence"/>
</dbReference>
<evidence type="ECO:0000313" key="7">
    <source>
        <dbReference type="EMBL" id="SDJ84063.1"/>
    </source>
</evidence>
<organism evidence="7 8">
    <name type="scientific">Paenibacillus typhae</name>
    <dbReference type="NCBI Taxonomy" id="1174501"/>
    <lineage>
        <taxon>Bacteria</taxon>
        <taxon>Bacillati</taxon>
        <taxon>Bacillota</taxon>
        <taxon>Bacilli</taxon>
        <taxon>Bacillales</taxon>
        <taxon>Paenibacillaceae</taxon>
        <taxon>Paenibacillus</taxon>
    </lineage>
</organism>
<comment type="catalytic activity">
    <reaction evidence="4">
        <text>3',5'-cyclic UMP + H2O = UMP + H(+)</text>
        <dbReference type="Rhea" id="RHEA:70575"/>
        <dbReference type="ChEBI" id="CHEBI:15377"/>
        <dbReference type="ChEBI" id="CHEBI:15378"/>
        <dbReference type="ChEBI" id="CHEBI:57865"/>
        <dbReference type="ChEBI" id="CHEBI:184387"/>
    </reaction>
    <physiologicalReaction direction="left-to-right" evidence="4">
        <dbReference type="Rhea" id="RHEA:70576"/>
    </physiologicalReaction>
</comment>
<dbReference type="OrthoDB" id="9789133at2"/>
<evidence type="ECO:0000256" key="1">
    <source>
        <dbReference type="ARBA" id="ARBA00022801"/>
    </source>
</evidence>
<comment type="similarity">
    <text evidence="5">Belongs to the UPF0173 family.</text>
</comment>
<evidence type="ECO:0000256" key="5">
    <source>
        <dbReference type="HAMAP-Rule" id="MF_00457"/>
    </source>
</evidence>
<comment type="function">
    <text evidence="3">Counteracts the endogenous Pycsar antiviral defense system. Phosphodiesterase that enables metal-dependent hydrolysis of host cyclic nucleotide Pycsar defense signals such as cCMP and cUMP.</text>
</comment>